<evidence type="ECO:0000256" key="2">
    <source>
        <dbReference type="SAM" id="MobiDB-lite"/>
    </source>
</evidence>
<comment type="caution">
    <text evidence="3">The sequence shown here is derived from an EMBL/GenBank/DDBJ whole genome shotgun (WGS) entry which is preliminary data.</text>
</comment>
<protein>
    <submittedName>
        <fullName evidence="3">Uncharacterized protein</fullName>
    </submittedName>
</protein>
<sequence>MRGPYPIMLNLLSPPPVVTTKVVPKKGGERAPEKKPKRGRDCSSSGPVVEDANGLSLSRPAEELWRELGAKAGLELAPTGRLLKRPAPLWQRPSRYCRDSTHLVSLTPVVSSSNFCSSHSLQSGLLVLQAEAAREAALQEARSKADAAILKAREVARRAEEEAASAREELRSLRAETGAQLACLEKAGFKLMPVLPAPKGAIPEWCVDTSGYRNTGEFMDSAKDFCAGAFGDVFSHALEKVPAKDRLKYGVRLMGSSPLSRQFLYDSADSAFAGGYNEGVKAFLPIFEKLLGPVVNPADHTEEDLLIEALGKIRRDRRRAAAIAMGDIPEPPTPEPEPQVEEHTHAGSRPSSPHMC</sequence>
<reference evidence="3" key="1">
    <citation type="submission" date="2022-07" db="EMBL/GenBank/DDBJ databases">
        <authorList>
            <person name="Macas J."/>
            <person name="Novak P."/>
            <person name="Neumann P."/>
        </authorList>
    </citation>
    <scope>NUCLEOTIDE SEQUENCE</scope>
</reference>
<evidence type="ECO:0000313" key="4">
    <source>
        <dbReference type="Proteomes" id="UP001152523"/>
    </source>
</evidence>
<dbReference type="AlphaFoldDB" id="A0AAV0CDL5"/>
<feature type="region of interest" description="Disordered" evidence="2">
    <location>
        <begin position="18"/>
        <end position="54"/>
    </location>
</feature>
<accession>A0AAV0CDL5</accession>
<feature type="coiled-coil region" evidence="1">
    <location>
        <begin position="138"/>
        <end position="176"/>
    </location>
</feature>
<gene>
    <name evidence="3" type="ORF">CEPIT_LOCUS5147</name>
</gene>
<proteinExistence type="predicted"/>
<organism evidence="3 4">
    <name type="scientific">Cuscuta epithymum</name>
    <dbReference type="NCBI Taxonomy" id="186058"/>
    <lineage>
        <taxon>Eukaryota</taxon>
        <taxon>Viridiplantae</taxon>
        <taxon>Streptophyta</taxon>
        <taxon>Embryophyta</taxon>
        <taxon>Tracheophyta</taxon>
        <taxon>Spermatophyta</taxon>
        <taxon>Magnoliopsida</taxon>
        <taxon>eudicotyledons</taxon>
        <taxon>Gunneridae</taxon>
        <taxon>Pentapetalae</taxon>
        <taxon>asterids</taxon>
        <taxon>lamiids</taxon>
        <taxon>Solanales</taxon>
        <taxon>Convolvulaceae</taxon>
        <taxon>Cuscuteae</taxon>
        <taxon>Cuscuta</taxon>
        <taxon>Cuscuta subgen. Cuscuta</taxon>
    </lineage>
</organism>
<feature type="region of interest" description="Disordered" evidence="2">
    <location>
        <begin position="324"/>
        <end position="356"/>
    </location>
</feature>
<dbReference type="Proteomes" id="UP001152523">
    <property type="component" value="Unassembled WGS sequence"/>
</dbReference>
<evidence type="ECO:0000256" key="1">
    <source>
        <dbReference type="SAM" id="Coils"/>
    </source>
</evidence>
<evidence type="ECO:0000313" key="3">
    <source>
        <dbReference type="EMBL" id="CAH9074759.1"/>
    </source>
</evidence>
<dbReference type="EMBL" id="CAMAPF010000027">
    <property type="protein sequence ID" value="CAH9074759.1"/>
    <property type="molecule type" value="Genomic_DNA"/>
</dbReference>
<keyword evidence="1" id="KW-0175">Coiled coil</keyword>
<keyword evidence="4" id="KW-1185">Reference proteome</keyword>
<name>A0AAV0CDL5_9ASTE</name>